<sequence>MDLVWASLIRNTRKSSVVEDNTHQPKTLKTLCREVINAKINTCEVFEAKLSETVVNEVFQNRVQDFAMSFDLDDSVLFRNIFGPITDFWGEEALRRFWGFRSDGVMIESIFGSLLPAAEQFCVTDNFYHTTYGRVCEQCVQQNCLKRAGIESLIIHGMRGFDDNDRVGMVFTNAEFPDRPLAISLRKRSQLTTTVILNTLGIVLQSNSSFFTNNELTLSIDRVQIPARRRRVSLKGATFVEFCRKKHGIVIINNDDNYCLAYALELGIAYRSDITDFKNL</sequence>
<name>A0A9P0AWR2_BRAAE</name>
<dbReference type="AlphaFoldDB" id="A0A9P0AWR2"/>
<evidence type="ECO:0000313" key="1">
    <source>
        <dbReference type="EMBL" id="CAH0549841.1"/>
    </source>
</evidence>
<gene>
    <name evidence="1" type="ORF">MELIAE_LOCUS2854</name>
</gene>
<reference evidence="1" key="1">
    <citation type="submission" date="2021-12" db="EMBL/GenBank/DDBJ databases">
        <authorList>
            <person name="King R."/>
        </authorList>
    </citation>
    <scope>NUCLEOTIDE SEQUENCE</scope>
</reference>
<organism evidence="1 2">
    <name type="scientific">Brassicogethes aeneus</name>
    <name type="common">Rape pollen beetle</name>
    <name type="synonym">Meligethes aeneus</name>
    <dbReference type="NCBI Taxonomy" id="1431903"/>
    <lineage>
        <taxon>Eukaryota</taxon>
        <taxon>Metazoa</taxon>
        <taxon>Ecdysozoa</taxon>
        <taxon>Arthropoda</taxon>
        <taxon>Hexapoda</taxon>
        <taxon>Insecta</taxon>
        <taxon>Pterygota</taxon>
        <taxon>Neoptera</taxon>
        <taxon>Endopterygota</taxon>
        <taxon>Coleoptera</taxon>
        <taxon>Polyphaga</taxon>
        <taxon>Cucujiformia</taxon>
        <taxon>Nitidulidae</taxon>
        <taxon>Meligethinae</taxon>
        <taxon>Brassicogethes</taxon>
    </lineage>
</organism>
<keyword evidence="2" id="KW-1185">Reference proteome</keyword>
<dbReference type="EMBL" id="OV121142">
    <property type="protein sequence ID" value="CAH0549841.1"/>
    <property type="molecule type" value="Genomic_DNA"/>
</dbReference>
<accession>A0A9P0AWR2</accession>
<evidence type="ECO:0000313" key="2">
    <source>
        <dbReference type="Proteomes" id="UP001154078"/>
    </source>
</evidence>
<protein>
    <submittedName>
        <fullName evidence="1">Uncharacterized protein</fullName>
    </submittedName>
</protein>
<dbReference type="OrthoDB" id="6762648at2759"/>
<proteinExistence type="predicted"/>
<dbReference type="Proteomes" id="UP001154078">
    <property type="component" value="Chromosome 11"/>
</dbReference>